<dbReference type="EMBL" id="WTYD01000002">
    <property type="protein sequence ID" value="MXO54800.1"/>
    <property type="molecule type" value="Genomic_DNA"/>
</dbReference>
<keyword evidence="5" id="KW-1185">Reference proteome</keyword>
<dbReference type="PANTHER" id="PTHR34220:SF7">
    <property type="entry name" value="SENSOR HISTIDINE KINASE YPDA"/>
    <property type="match status" value="1"/>
</dbReference>
<dbReference type="Pfam" id="PF02518">
    <property type="entry name" value="HATPase_c"/>
    <property type="match status" value="1"/>
</dbReference>
<organism evidence="4 5">
    <name type="scientific">Qipengyuania pelagi</name>
    <dbReference type="NCBI Taxonomy" id="994320"/>
    <lineage>
        <taxon>Bacteria</taxon>
        <taxon>Pseudomonadati</taxon>
        <taxon>Pseudomonadota</taxon>
        <taxon>Alphaproteobacteria</taxon>
        <taxon>Sphingomonadales</taxon>
        <taxon>Erythrobacteraceae</taxon>
        <taxon>Qipengyuania</taxon>
    </lineage>
</organism>
<feature type="transmembrane region" description="Helical" evidence="2">
    <location>
        <begin position="144"/>
        <end position="167"/>
    </location>
</feature>
<feature type="transmembrane region" description="Helical" evidence="2">
    <location>
        <begin position="237"/>
        <end position="258"/>
    </location>
</feature>
<dbReference type="InterPro" id="IPR005467">
    <property type="entry name" value="His_kinase_dom"/>
</dbReference>
<dbReference type="Gene3D" id="3.30.565.10">
    <property type="entry name" value="Histidine kinase-like ATPase, C-terminal domain"/>
    <property type="match status" value="1"/>
</dbReference>
<evidence type="ECO:0000256" key="2">
    <source>
        <dbReference type="SAM" id="Phobius"/>
    </source>
</evidence>
<feature type="domain" description="Histidine kinase" evidence="3">
    <location>
        <begin position="376"/>
        <end position="474"/>
    </location>
</feature>
<dbReference type="SMART" id="SM00387">
    <property type="entry name" value="HATPase_c"/>
    <property type="match status" value="1"/>
</dbReference>
<dbReference type="PROSITE" id="PS50109">
    <property type="entry name" value="HIS_KIN"/>
    <property type="match status" value="1"/>
</dbReference>
<name>A0A844Y800_9SPHN</name>
<feature type="transmembrane region" description="Helical" evidence="2">
    <location>
        <begin position="80"/>
        <end position="103"/>
    </location>
</feature>
<dbReference type="PANTHER" id="PTHR34220">
    <property type="entry name" value="SENSOR HISTIDINE KINASE YPDA"/>
    <property type="match status" value="1"/>
</dbReference>
<sequence>MHGATTSTRSPRRNGARRSARISCCPSAEAPPASTNRRRLSTAALENRTFCAQKTVALPFDTSYADPASETPSRLPVRTVLWSIFGLWVAYFLIFTARGMVVGLESDIEVVLRRALVTLAGMTATVGLWIVLRLFDHRTLPVQIGAAVLLAIPTSLAIAQTNIWVFSGLQERLQARMAAERGFSISRDEFGNFVIEGPAASVPGDDGIGDPPTMPRGRIVVPNDEDRERWLILIERALSQFFLLIAWAALYFALLAGIRAKDAERRGERFRSAAKAAELRSLRYQVNPHFLFNALNSLSALVMTDRQAKAEEMIQTLSGFYRHSLAEDPTADVSLEDEFDLQRHYLDIEQVRFPKRLKTEFILPDALKGYRVPGMILQPLVENSVKYGVSQSSRPVTITLAAREEYGRLVLSVSDDGPGIASASDQGQAAQGGFGIGLANVRDRLVARFGDLATISSGETLDGYETELRLPLVSHGRD</sequence>
<dbReference type="Proteomes" id="UP000430272">
    <property type="component" value="Unassembled WGS sequence"/>
</dbReference>
<keyword evidence="4" id="KW-0418">Kinase</keyword>
<feature type="compositionally biased region" description="Basic residues" evidence="1">
    <location>
        <begin position="10"/>
        <end position="20"/>
    </location>
</feature>
<keyword evidence="2" id="KW-0472">Membrane</keyword>
<keyword evidence="4" id="KW-0808">Transferase</keyword>
<dbReference type="InterPro" id="IPR050640">
    <property type="entry name" value="Bact_2-comp_sensor_kinase"/>
</dbReference>
<dbReference type="GO" id="GO:0000155">
    <property type="term" value="F:phosphorelay sensor kinase activity"/>
    <property type="evidence" value="ECO:0007669"/>
    <property type="project" value="InterPro"/>
</dbReference>
<keyword evidence="2" id="KW-1133">Transmembrane helix</keyword>
<keyword evidence="2" id="KW-0812">Transmembrane</keyword>
<reference evidence="4 5" key="1">
    <citation type="submission" date="2019-12" db="EMBL/GenBank/DDBJ databases">
        <title>Genomic-based taxomic classification of the family Erythrobacteraceae.</title>
        <authorList>
            <person name="Xu L."/>
        </authorList>
    </citation>
    <scope>NUCLEOTIDE SEQUENCE [LARGE SCALE GENOMIC DNA]</scope>
    <source>
        <strain evidence="4 5">JCM 17468</strain>
    </source>
</reference>
<evidence type="ECO:0000256" key="1">
    <source>
        <dbReference type="SAM" id="MobiDB-lite"/>
    </source>
</evidence>
<feature type="transmembrane region" description="Helical" evidence="2">
    <location>
        <begin position="115"/>
        <end position="132"/>
    </location>
</feature>
<evidence type="ECO:0000313" key="4">
    <source>
        <dbReference type="EMBL" id="MXO54800.1"/>
    </source>
</evidence>
<dbReference type="InterPro" id="IPR036890">
    <property type="entry name" value="HATPase_C_sf"/>
</dbReference>
<dbReference type="OrthoDB" id="2514702at2"/>
<dbReference type="SUPFAM" id="SSF55874">
    <property type="entry name" value="ATPase domain of HSP90 chaperone/DNA topoisomerase II/histidine kinase"/>
    <property type="match status" value="1"/>
</dbReference>
<dbReference type="Pfam" id="PF06580">
    <property type="entry name" value="His_kinase"/>
    <property type="match status" value="1"/>
</dbReference>
<dbReference type="GO" id="GO:0016020">
    <property type="term" value="C:membrane"/>
    <property type="evidence" value="ECO:0007669"/>
    <property type="project" value="InterPro"/>
</dbReference>
<dbReference type="InterPro" id="IPR003594">
    <property type="entry name" value="HATPase_dom"/>
</dbReference>
<feature type="region of interest" description="Disordered" evidence="1">
    <location>
        <begin position="1"/>
        <end position="37"/>
    </location>
</feature>
<proteinExistence type="predicted"/>
<comment type="caution">
    <text evidence="4">The sequence shown here is derived from an EMBL/GenBank/DDBJ whole genome shotgun (WGS) entry which is preliminary data.</text>
</comment>
<gene>
    <name evidence="4" type="ORF">GRI47_12390</name>
</gene>
<protein>
    <submittedName>
        <fullName evidence="4">Sensor histidine kinase</fullName>
    </submittedName>
</protein>
<dbReference type="InterPro" id="IPR010559">
    <property type="entry name" value="Sig_transdc_His_kin_internal"/>
</dbReference>
<evidence type="ECO:0000313" key="5">
    <source>
        <dbReference type="Proteomes" id="UP000430272"/>
    </source>
</evidence>
<accession>A0A844Y800</accession>
<dbReference type="AlphaFoldDB" id="A0A844Y800"/>
<evidence type="ECO:0000259" key="3">
    <source>
        <dbReference type="PROSITE" id="PS50109"/>
    </source>
</evidence>